<dbReference type="EMBL" id="MU267916">
    <property type="protein sequence ID" value="KAH7907316.1"/>
    <property type="molecule type" value="Genomic_DNA"/>
</dbReference>
<organism evidence="1 2">
    <name type="scientific">Hygrophoropsis aurantiaca</name>
    <dbReference type="NCBI Taxonomy" id="72124"/>
    <lineage>
        <taxon>Eukaryota</taxon>
        <taxon>Fungi</taxon>
        <taxon>Dikarya</taxon>
        <taxon>Basidiomycota</taxon>
        <taxon>Agaricomycotina</taxon>
        <taxon>Agaricomycetes</taxon>
        <taxon>Agaricomycetidae</taxon>
        <taxon>Boletales</taxon>
        <taxon>Coniophorineae</taxon>
        <taxon>Hygrophoropsidaceae</taxon>
        <taxon>Hygrophoropsis</taxon>
    </lineage>
</organism>
<protein>
    <submittedName>
        <fullName evidence="1">Hydrophobin 2</fullName>
    </submittedName>
</protein>
<keyword evidence="2" id="KW-1185">Reference proteome</keyword>
<reference evidence="1" key="1">
    <citation type="journal article" date="2021" name="New Phytol.">
        <title>Evolutionary innovations through gain and loss of genes in the ectomycorrhizal Boletales.</title>
        <authorList>
            <person name="Wu G."/>
            <person name="Miyauchi S."/>
            <person name="Morin E."/>
            <person name="Kuo A."/>
            <person name="Drula E."/>
            <person name="Varga T."/>
            <person name="Kohler A."/>
            <person name="Feng B."/>
            <person name="Cao Y."/>
            <person name="Lipzen A."/>
            <person name="Daum C."/>
            <person name="Hundley H."/>
            <person name="Pangilinan J."/>
            <person name="Johnson J."/>
            <person name="Barry K."/>
            <person name="LaButti K."/>
            <person name="Ng V."/>
            <person name="Ahrendt S."/>
            <person name="Min B."/>
            <person name="Choi I.G."/>
            <person name="Park H."/>
            <person name="Plett J.M."/>
            <person name="Magnuson J."/>
            <person name="Spatafora J.W."/>
            <person name="Nagy L.G."/>
            <person name="Henrissat B."/>
            <person name="Grigoriev I.V."/>
            <person name="Yang Z.L."/>
            <person name="Xu J."/>
            <person name="Martin F.M."/>
        </authorList>
    </citation>
    <scope>NUCLEOTIDE SEQUENCE</scope>
    <source>
        <strain evidence="1">ATCC 28755</strain>
    </source>
</reference>
<name>A0ACB8A2F4_9AGAM</name>
<comment type="caution">
    <text evidence="1">The sequence shown here is derived from an EMBL/GenBank/DDBJ whole genome shotgun (WGS) entry which is preliminary data.</text>
</comment>
<accession>A0ACB8A2F4</accession>
<evidence type="ECO:0000313" key="2">
    <source>
        <dbReference type="Proteomes" id="UP000790377"/>
    </source>
</evidence>
<sequence>MFARFAIVSAFFFAASAIASPAVIARGGGSDSQCNTGSVQCCDSVQNASSPDVTGLAGLLGIVLSPITGQVGLGCTPITVIGTGTGANCAQQPVCCENNNYNGLINLGCSPLNINA</sequence>
<proteinExistence type="predicted"/>
<gene>
    <name evidence="1" type="ORF">BJ138DRAFT_1160417</name>
</gene>
<evidence type="ECO:0000313" key="1">
    <source>
        <dbReference type="EMBL" id="KAH7907316.1"/>
    </source>
</evidence>
<dbReference type="Proteomes" id="UP000790377">
    <property type="component" value="Unassembled WGS sequence"/>
</dbReference>